<feature type="non-terminal residue" evidence="2">
    <location>
        <position position="1"/>
    </location>
</feature>
<accession>A0A813BMP2</accession>
<protein>
    <submittedName>
        <fullName evidence="2">Uncharacterized protein</fullName>
    </submittedName>
</protein>
<feature type="compositionally biased region" description="Acidic residues" evidence="1">
    <location>
        <begin position="130"/>
        <end position="140"/>
    </location>
</feature>
<feature type="region of interest" description="Disordered" evidence="1">
    <location>
        <begin position="112"/>
        <end position="153"/>
    </location>
</feature>
<evidence type="ECO:0000313" key="2">
    <source>
        <dbReference type="EMBL" id="CAE7910682.1"/>
    </source>
</evidence>
<evidence type="ECO:0000313" key="3">
    <source>
        <dbReference type="Proteomes" id="UP000601435"/>
    </source>
</evidence>
<feature type="compositionally biased region" description="Basic and acidic residues" evidence="1">
    <location>
        <begin position="112"/>
        <end position="129"/>
    </location>
</feature>
<keyword evidence="3" id="KW-1185">Reference proteome</keyword>
<evidence type="ECO:0000256" key="1">
    <source>
        <dbReference type="SAM" id="MobiDB-lite"/>
    </source>
</evidence>
<proteinExistence type="predicted"/>
<dbReference type="EMBL" id="CAJNJA010073743">
    <property type="protein sequence ID" value="CAE7910682.1"/>
    <property type="molecule type" value="Genomic_DNA"/>
</dbReference>
<gene>
    <name evidence="2" type="ORF">SNEC2469_LOCUS31000</name>
</gene>
<name>A0A813BMP2_9DINO</name>
<reference evidence="2" key="1">
    <citation type="submission" date="2021-02" db="EMBL/GenBank/DDBJ databases">
        <authorList>
            <person name="Dougan E. K."/>
            <person name="Rhodes N."/>
            <person name="Thang M."/>
            <person name="Chan C."/>
        </authorList>
    </citation>
    <scope>NUCLEOTIDE SEQUENCE</scope>
</reference>
<comment type="caution">
    <text evidence="2">The sequence shown here is derived from an EMBL/GenBank/DDBJ whole genome shotgun (WGS) entry which is preliminary data.</text>
</comment>
<dbReference type="Proteomes" id="UP000601435">
    <property type="component" value="Unassembled WGS sequence"/>
</dbReference>
<organism evidence="2 3">
    <name type="scientific">Symbiodinium necroappetens</name>
    <dbReference type="NCBI Taxonomy" id="1628268"/>
    <lineage>
        <taxon>Eukaryota</taxon>
        <taxon>Sar</taxon>
        <taxon>Alveolata</taxon>
        <taxon>Dinophyceae</taxon>
        <taxon>Suessiales</taxon>
        <taxon>Symbiodiniaceae</taxon>
        <taxon>Symbiodinium</taxon>
    </lineage>
</organism>
<sequence>MVEVTTDPAGSLKKGKQTNQLNFGLDSVRFDALLLQIVTKGDLVLGDYVREWADQHTSKLGGCIAFEAIGWRAEWSNSLISAAGSSLRLRAQEHQKSEEDIIRARMSRTNEKSRYELGRSSADGHSRTDVDDEAMLEEMSEEKLPDEILNGTH</sequence>
<dbReference type="AlphaFoldDB" id="A0A813BMP2"/>
<dbReference type="OrthoDB" id="10482182at2759"/>